<dbReference type="CDD" id="cd12797">
    <property type="entry name" value="M23_peptidase"/>
    <property type="match status" value="1"/>
</dbReference>
<dbReference type="RefSeq" id="WP_203652954.1">
    <property type="nucleotide sequence ID" value="NZ_BONR01000001.1"/>
</dbReference>
<feature type="coiled-coil region" evidence="2">
    <location>
        <begin position="228"/>
        <end position="315"/>
    </location>
</feature>
<evidence type="ECO:0000256" key="2">
    <source>
        <dbReference type="SAM" id="Coils"/>
    </source>
</evidence>
<evidence type="ECO:0000259" key="3">
    <source>
        <dbReference type="Pfam" id="PF01551"/>
    </source>
</evidence>
<dbReference type="PANTHER" id="PTHR21666:SF289">
    <property type="entry name" value="L-ALA--D-GLU ENDOPEPTIDASE"/>
    <property type="match status" value="1"/>
</dbReference>
<keyword evidence="5" id="KW-1185">Reference proteome</keyword>
<accession>A0A919Q1E4</accession>
<dbReference type="AlphaFoldDB" id="A0A919Q1E4"/>
<dbReference type="InterPro" id="IPR016047">
    <property type="entry name" value="M23ase_b-sheet_dom"/>
</dbReference>
<feature type="domain" description="M23ase beta-sheet core" evidence="3">
    <location>
        <begin position="354"/>
        <end position="452"/>
    </location>
</feature>
<dbReference type="SUPFAM" id="SSF57997">
    <property type="entry name" value="Tropomyosin"/>
    <property type="match status" value="1"/>
</dbReference>
<dbReference type="SUPFAM" id="SSF51261">
    <property type="entry name" value="Duplicated hybrid motif"/>
    <property type="match status" value="1"/>
</dbReference>
<evidence type="ECO:0000313" key="4">
    <source>
        <dbReference type="EMBL" id="GIG53492.1"/>
    </source>
</evidence>
<dbReference type="InterPro" id="IPR050570">
    <property type="entry name" value="Cell_wall_metabolism_enzyme"/>
</dbReference>
<dbReference type="InterPro" id="IPR011055">
    <property type="entry name" value="Dup_hybrid_motif"/>
</dbReference>
<evidence type="ECO:0000256" key="1">
    <source>
        <dbReference type="ARBA" id="ARBA00022729"/>
    </source>
</evidence>
<name>A0A919Q1E4_9MICO</name>
<feature type="coiled-coil region" evidence="2">
    <location>
        <begin position="45"/>
        <end position="114"/>
    </location>
</feature>
<keyword evidence="1" id="KW-0732">Signal</keyword>
<dbReference type="Gene3D" id="2.70.70.10">
    <property type="entry name" value="Glucose Permease (Domain IIA)"/>
    <property type="match status" value="1"/>
</dbReference>
<proteinExistence type="predicted"/>
<dbReference type="Pfam" id="PF01551">
    <property type="entry name" value="Peptidase_M23"/>
    <property type="match status" value="1"/>
</dbReference>
<dbReference type="PANTHER" id="PTHR21666">
    <property type="entry name" value="PEPTIDASE-RELATED"/>
    <property type="match status" value="1"/>
</dbReference>
<gene>
    <name evidence="4" type="ORF">Dac01nite_02440</name>
</gene>
<keyword evidence="2" id="KW-0175">Coiled coil</keyword>
<dbReference type="GO" id="GO:0004222">
    <property type="term" value="F:metalloendopeptidase activity"/>
    <property type="evidence" value="ECO:0007669"/>
    <property type="project" value="TreeGrafter"/>
</dbReference>
<dbReference type="EMBL" id="BONR01000001">
    <property type="protein sequence ID" value="GIG53492.1"/>
    <property type="molecule type" value="Genomic_DNA"/>
</dbReference>
<comment type="caution">
    <text evidence="4">The sequence shown here is derived from an EMBL/GenBank/DDBJ whole genome shotgun (WGS) entry which is preliminary data.</text>
</comment>
<organism evidence="4 5">
    <name type="scientific">Demequina activiva</name>
    <dbReference type="NCBI Taxonomy" id="1582364"/>
    <lineage>
        <taxon>Bacteria</taxon>
        <taxon>Bacillati</taxon>
        <taxon>Actinomycetota</taxon>
        <taxon>Actinomycetes</taxon>
        <taxon>Micrococcales</taxon>
        <taxon>Demequinaceae</taxon>
        <taxon>Demequina</taxon>
    </lineage>
</organism>
<dbReference type="Proteomes" id="UP000652354">
    <property type="component" value="Unassembled WGS sequence"/>
</dbReference>
<protein>
    <submittedName>
        <fullName evidence="4">Metalloendopeptidase</fullName>
    </submittedName>
</protein>
<evidence type="ECO:0000313" key="5">
    <source>
        <dbReference type="Proteomes" id="UP000652354"/>
    </source>
</evidence>
<sequence>MTHTRRLAAIVAAILVVAVMGGYAVGTAAALGDASLPGSVRADDIDDLGDEIDGYQDQIDQTQAERDAAQRRADELSHALENTDARIVEADAKLRDLNEQLPALQEALEIANQKVEAAVVQQGIVADKLAAAEAQDQAISDQIAADEERTADLEALVAAIARETYKGDDATASLDIVFGATDARSFVDEYTAQQSASRVQSNTLAELDEIAAVNRNRGTRQEAVREYIAELKIEADALVVELEGLRDIAQEKKDDVQALLDRQEELRQYLESQRATFLAQQEENERLQQQLRNRVLDLVQKKADSEEALKAAREAAAQQGGKLNDGYLSFPTKVPYKTSSFGMRVHPIYGYARLHAGTDLRAYCGTPIYASASGTVQWATWQAGYGNQVLIDHGYVGGKSLITNYNHLSRFAVSSGQTVARGDLVGYSGNTGSSTACHLHFEVYVNGNVVDPESLLPSFP</sequence>
<reference evidence="4" key="1">
    <citation type="submission" date="2021-01" db="EMBL/GenBank/DDBJ databases">
        <title>Whole genome shotgun sequence of Demequina activiva NBRC 110675.</title>
        <authorList>
            <person name="Komaki H."/>
            <person name="Tamura T."/>
        </authorList>
    </citation>
    <scope>NUCLEOTIDE SEQUENCE</scope>
    <source>
        <strain evidence="4">NBRC 110675</strain>
    </source>
</reference>